<dbReference type="AlphaFoldDB" id="F4KS25"/>
<accession>F4KS25</accession>
<dbReference type="EMBL" id="CP002691">
    <property type="protein sequence ID" value="AEE51112.1"/>
    <property type="molecule type" value="Genomic_DNA"/>
</dbReference>
<reference key="2">
    <citation type="submission" date="2011-04" db="EMBL/GenBank/DDBJ databases">
        <title>Complete sequence of chromosome of Haliscomenobacter hydrossis DSM 1100.</title>
        <authorList>
            <consortium name="US DOE Joint Genome Institute (JGI-PGF)"/>
            <person name="Lucas S."/>
            <person name="Han J."/>
            <person name="Lapidus A."/>
            <person name="Bruce D."/>
            <person name="Goodwin L."/>
            <person name="Pitluck S."/>
            <person name="Peters L."/>
            <person name="Kyrpides N."/>
            <person name="Mavromatis K."/>
            <person name="Ivanova N."/>
            <person name="Ovchinnikova G."/>
            <person name="Pagani I."/>
            <person name="Daligault H."/>
            <person name="Detter J.C."/>
            <person name="Han C."/>
            <person name="Land M."/>
            <person name="Hauser L."/>
            <person name="Markowitz V."/>
            <person name="Cheng J.-F."/>
            <person name="Hugenholtz P."/>
            <person name="Woyke T."/>
            <person name="Wu D."/>
            <person name="Verbarg S."/>
            <person name="Frueling A."/>
            <person name="Brambilla E."/>
            <person name="Klenk H.-P."/>
            <person name="Eisen J.A."/>
        </authorList>
    </citation>
    <scope>NUCLEOTIDE SEQUENCE</scope>
    <source>
        <strain>DSM 1100</strain>
    </source>
</reference>
<evidence type="ECO:0008006" key="3">
    <source>
        <dbReference type="Google" id="ProtNLM"/>
    </source>
</evidence>
<evidence type="ECO:0000313" key="2">
    <source>
        <dbReference type="Proteomes" id="UP000008461"/>
    </source>
</evidence>
<name>F4KS25_HALH1</name>
<evidence type="ECO:0000313" key="1">
    <source>
        <dbReference type="EMBL" id="AEE51112.1"/>
    </source>
</evidence>
<dbReference type="Proteomes" id="UP000008461">
    <property type="component" value="Chromosome"/>
</dbReference>
<sequence length="76" mass="8975">MKNISLKLQDPVFQEMEKILENVQVSRNKYINEAIEYYNALQDRLLLEKQLLQESAMVSADSMAVLHEFEAIEDEW</sequence>
<dbReference type="STRING" id="760192.Halhy_3253"/>
<proteinExistence type="predicted"/>
<dbReference type="OrthoDB" id="680137at2"/>
<reference evidence="1 2" key="1">
    <citation type="journal article" date="2011" name="Stand. Genomic Sci.">
        <title>Complete genome sequence of Haliscomenobacter hydrossis type strain (O).</title>
        <authorList>
            <consortium name="US DOE Joint Genome Institute (JGI-PGF)"/>
            <person name="Daligault H."/>
            <person name="Lapidus A."/>
            <person name="Zeytun A."/>
            <person name="Nolan M."/>
            <person name="Lucas S."/>
            <person name="Del Rio T.G."/>
            <person name="Tice H."/>
            <person name="Cheng J.F."/>
            <person name="Tapia R."/>
            <person name="Han C."/>
            <person name="Goodwin L."/>
            <person name="Pitluck S."/>
            <person name="Liolios K."/>
            <person name="Pagani I."/>
            <person name="Ivanova N."/>
            <person name="Huntemann M."/>
            <person name="Mavromatis K."/>
            <person name="Mikhailova N."/>
            <person name="Pati A."/>
            <person name="Chen A."/>
            <person name="Palaniappan K."/>
            <person name="Land M."/>
            <person name="Hauser L."/>
            <person name="Brambilla E.M."/>
            <person name="Rohde M."/>
            <person name="Verbarg S."/>
            <person name="Goker M."/>
            <person name="Bristow J."/>
            <person name="Eisen J.A."/>
            <person name="Markowitz V."/>
            <person name="Hugenholtz P."/>
            <person name="Kyrpides N.C."/>
            <person name="Klenk H.P."/>
            <person name="Woyke T."/>
        </authorList>
    </citation>
    <scope>NUCLEOTIDE SEQUENCE [LARGE SCALE GENOMIC DNA]</scope>
    <source>
        <strain evidence="2">ATCC 27775 / DSM 1100 / LMG 10767 / O</strain>
    </source>
</reference>
<keyword evidence="2" id="KW-1185">Reference proteome</keyword>
<organism evidence="1 2">
    <name type="scientific">Haliscomenobacter hydrossis (strain ATCC 27775 / DSM 1100 / LMG 10767 / O)</name>
    <dbReference type="NCBI Taxonomy" id="760192"/>
    <lineage>
        <taxon>Bacteria</taxon>
        <taxon>Pseudomonadati</taxon>
        <taxon>Bacteroidota</taxon>
        <taxon>Saprospiria</taxon>
        <taxon>Saprospirales</taxon>
        <taxon>Haliscomenobacteraceae</taxon>
        <taxon>Haliscomenobacter</taxon>
    </lineage>
</organism>
<dbReference type="KEGG" id="hhy:Halhy_3253"/>
<protein>
    <recommendedName>
        <fullName evidence="3">CopG family transcriptional regulator</fullName>
    </recommendedName>
</protein>
<dbReference type="eggNOG" id="ENOG50334B9">
    <property type="taxonomic scope" value="Bacteria"/>
</dbReference>
<dbReference type="RefSeq" id="WP_013765653.1">
    <property type="nucleotide sequence ID" value="NC_015510.1"/>
</dbReference>
<gene>
    <name evidence="1" type="ordered locus">Halhy_3253</name>
</gene>
<dbReference type="HOGENOM" id="CLU_2614135_0_0_10"/>